<evidence type="ECO:0000313" key="3">
    <source>
        <dbReference type="Proteomes" id="UP000315017"/>
    </source>
</evidence>
<keyword evidence="3" id="KW-1185">Reference proteome</keyword>
<keyword evidence="1" id="KW-1133">Transmembrane helix</keyword>
<dbReference type="EMBL" id="CP036274">
    <property type="protein sequence ID" value="QDU26425.1"/>
    <property type="molecule type" value="Genomic_DNA"/>
</dbReference>
<feature type="transmembrane region" description="Helical" evidence="1">
    <location>
        <begin position="13"/>
        <end position="33"/>
    </location>
</feature>
<accession>A0A517Y8A4</accession>
<dbReference type="KEGG" id="aagg:ETAA8_15030"/>
<keyword evidence="1" id="KW-0812">Transmembrane</keyword>
<dbReference type="Proteomes" id="UP000315017">
    <property type="component" value="Chromosome"/>
</dbReference>
<dbReference type="RefSeq" id="WP_145086967.1">
    <property type="nucleotide sequence ID" value="NZ_CP036274.1"/>
</dbReference>
<reference evidence="2 3" key="1">
    <citation type="submission" date="2019-02" db="EMBL/GenBank/DDBJ databases">
        <title>Deep-cultivation of Planctomycetes and their phenomic and genomic characterization uncovers novel biology.</title>
        <authorList>
            <person name="Wiegand S."/>
            <person name="Jogler M."/>
            <person name="Boedeker C."/>
            <person name="Pinto D."/>
            <person name="Vollmers J."/>
            <person name="Rivas-Marin E."/>
            <person name="Kohn T."/>
            <person name="Peeters S.H."/>
            <person name="Heuer A."/>
            <person name="Rast P."/>
            <person name="Oberbeckmann S."/>
            <person name="Bunk B."/>
            <person name="Jeske O."/>
            <person name="Meyerdierks A."/>
            <person name="Storesund J.E."/>
            <person name="Kallscheuer N."/>
            <person name="Luecker S."/>
            <person name="Lage O.M."/>
            <person name="Pohl T."/>
            <person name="Merkel B.J."/>
            <person name="Hornburger P."/>
            <person name="Mueller R.-W."/>
            <person name="Bruemmer F."/>
            <person name="Labrenz M."/>
            <person name="Spormann A.M."/>
            <person name="Op den Camp H."/>
            <person name="Overmann J."/>
            <person name="Amann R."/>
            <person name="Jetten M.S.M."/>
            <person name="Mascher T."/>
            <person name="Medema M.H."/>
            <person name="Devos D.P."/>
            <person name="Kaster A.-K."/>
            <person name="Ovreas L."/>
            <person name="Rohde M."/>
            <person name="Galperin M.Y."/>
            <person name="Jogler C."/>
        </authorList>
    </citation>
    <scope>NUCLEOTIDE SEQUENCE [LARGE SCALE GENOMIC DNA]</scope>
    <source>
        <strain evidence="2 3">ETA_A8</strain>
    </source>
</reference>
<name>A0A517Y8A4_9BACT</name>
<gene>
    <name evidence="2" type="ORF">ETAA8_15030</name>
</gene>
<sequence>MTECRGASGSLRFSLRTLLIAMLLAGPLCAVGWKKYVAWQEWKAEQEAAAANQLKWQNAVIIAAQKGTLSQSSTIGSPIPYEQLSAAEVKAEVERLDREAIFIRRTGPLREVIDEREAASMESSQFENR</sequence>
<dbReference type="AlphaFoldDB" id="A0A517Y8A4"/>
<evidence type="ECO:0000313" key="2">
    <source>
        <dbReference type="EMBL" id="QDU26425.1"/>
    </source>
</evidence>
<protein>
    <submittedName>
        <fullName evidence="2">Uncharacterized protein</fullName>
    </submittedName>
</protein>
<keyword evidence="1" id="KW-0472">Membrane</keyword>
<proteinExistence type="predicted"/>
<organism evidence="2 3">
    <name type="scientific">Anatilimnocola aggregata</name>
    <dbReference type="NCBI Taxonomy" id="2528021"/>
    <lineage>
        <taxon>Bacteria</taxon>
        <taxon>Pseudomonadati</taxon>
        <taxon>Planctomycetota</taxon>
        <taxon>Planctomycetia</taxon>
        <taxon>Pirellulales</taxon>
        <taxon>Pirellulaceae</taxon>
        <taxon>Anatilimnocola</taxon>
    </lineage>
</organism>
<evidence type="ECO:0000256" key="1">
    <source>
        <dbReference type="SAM" id="Phobius"/>
    </source>
</evidence>